<dbReference type="EC" id="2.4.1.25" evidence="3 10"/>
<dbReference type="InterPro" id="IPR017853">
    <property type="entry name" value="GH"/>
</dbReference>
<keyword evidence="5 10" id="KW-0328">Glycosyltransferase</keyword>
<comment type="similarity">
    <text evidence="2 10">Belongs to the disproportionating enzyme family.</text>
</comment>
<organism evidence="12 13">
    <name type="scientific">Desulfobaculum xiamenense</name>
    <dbReference type="NCBI Taxonomy" id="995050"/>
    <lineage>
        <taxon>Bacteria</taxon>
        <taxon>Pseudomonadati</taxon>
        <taxon>Thermodesulfobacteriota</taxon>
        <taxon>Desulfovibrionia</taxon>
        <taxon>Desulfovibrionales</taxon>
        <taxon>Desulfovibrionaceae</taxon>
        <taxon>Desulfobaculum</taxon>
    </lineage>
</organism>
<keyword evidence="13" id="KW-1185">Reference proteome</keyword>
<evidence type="ECO:0000256" key="7">
    <source>
        <dbReference type="ARBA" id="ARBA00023277"/>
    </source>
</evidence>
<evidence type="ECO:0000256" key="3">
    <source>
        <dbReference type="ARBA" id="ARBA00012560"/>
    </source>
</evidence>
<feature type="region of interest" description="Disordered" evidence="11">
    <location>
        <begin position="494"/>
        <end position="524"/>
    </location>
</feature>
<evidence type="ECO:0000256" key="2">
    <source>
        <dbReference type="ARBA" id="ARBA00005684"/>
    </source>
</evidence>
<evidence type="ECO:0000256" key="11">
    <source>
        <dbReference type="SAM" id="MobiDB-lite"/>
    </source>
</evidence>
<evidence type="ECO:0000256" key="5">
    <source>
        <dbReference type="ARBA" id="ARBA00022676"/>
    </source>
</evidence>
<sequence length="524" mass="59113">MMLRSSGILMHPTSLPSPHGIGGLGDEAYAFADFLHRTGQRVWQLLPLTPTAETSWNDPYHSVSAFAGNPLLICPSRMAAEGWLDPADVANPPAFPEDSVDFAAVTRHKFALFAKAYARFSPAAHPAYAIFREEQADWLDDYALFVALRGRYGGKPWTAWPDALRDRNPDALARARADLAEDMDFAAFLQWIFHRQWTDLRRHCHGLGIQLFGDMPIYVDHDSADLWRSPQNWKLDENLQPRAMAGVPPDYFSATGQLWESPVYDWDVLRDSGFDWWIRRILRNLDLFDMLRIDHFRGLAAYWEVPAGERTAMNGQWIEAPAEELLEALHARRAALPLVAEDLGVITPDVREIMHRFGLPGMKILLFAFGPDMARNPYIPHNIGPHSVVYTGTHDNNPTLGWFDDEADAATRERLFAYLGLRLPRTDIPWALVRMALLSHANLAIIPTQDLLCLGSEARMNRPGHLKGNWHWRMRPESLTTDIETRLAALTRISGRATPEAGRHKSDACPPPAQRCLPFDGPTG</sequence>
<dbReference type="EMBL" id="JAATJA010000002">
    <property type="protein sequence ID" value="NJB68035.1"/>
    <property type="molecule type" value="Genomic_DNA"/>
</dbReference>
<evidence type="ECO:0000256" key="6">
    <source>
        <dbReference type="ARBA" id="ARBA00022679"/>
    </source>
</evidence>
<comment type="caution">
    <text evidence="12">The sequence shown here is derived from an EMBL/GenBank/DDBJ whole genome shotgun (WGS) entry which is preliminary data.</text>
</comment>
<evidence type="ECO:0000256" key="9">
    <source>
        <dbReference type="ARBA" id="ARBA00031501"/>
    </source>
</evidence>
<dbReference type="PANTHER" id="PTHR32438">
    <property type="entry name" value="4-ALPHA-GLUCANOTRANSFERASE DPE1, CHLOROPLASTIC/AMYLOPLASTIC"/>
    <property type="match status" value="1"/>
</dbReference>
<reference evidence="12 13" key="1">
    <citation type="submission" date="2020-03" db="EMBL/GenBank/DDBJ databases">
        <title>Genomic Encyclopedia of Type Strains, Phase IV (KMG-IV): sequencing the most valuable type-strain genomes for metagenomic binning, comparative biology and taxonomic classification.</title>
        <authorList>
            <person name="Goeker M."/>
        </authorList>
    </citation>
    <scope>NUCLEOTIDE SEQUENCE [LARGE SCALE GENOMIC DNA]</scope>
    <source>
        <strain evidence="12 13">DSM 24233</strain>
    </source>
</reference>
<proteinExistence type="inferred from homology"/>
<name>A0A846QRL9_9BACT</name>
<accession>A0A846QRL9</accession>
<evidence type="ECO:0000256" key="4">
    <source>
        <dbReference type="ARBA" id="ARBA00020295"/>
    </source>
</evidence>
<dbReference type="GO" id="GO:0005975">
    <property type="term" value="P:carbohydrate metabolic process"/>
    <property type="evidence" value="ECO:0007669"/>
    <property type="project" value="InterPro"/>
</dbReference>
<comment type="catalytic activity">
    <reaction evidence="1 10">
        <text>Transfers a segment of a (1-&gt;4)-alpha-D-glucan to a new position in an acceptor, which may be glucose or a (1-&gt;4)-alpha-D-glucan.</text>
        <dbReference type="EC" id="2.4.1.25"/>
    </reaction>
</comment>
<dbReference type="InterPro" id="IPR003385">
    <property type="entry name" value="Glyco_hydro_77"/>
</dbReference>
<keyword evidence="6 10" id="KW-0808">Transferase</keyword>
<dbReference type="GO" id="GO:0004134">
    <property type="term" value="F:4-alpha-glucanotransferase activity"/>
    <property type="evidence" value="ECO:0007669"/>
    <property type="project" value="UniProtKB-EC"/>
</dbReference>
<dbReference type="SUPFAM" id="SSF51445">
    <property type="entry name" value="(Trans)glycosidases"/>
    <property type="match status" value="1"/>
</dbReference>
<dbReference type="Gene3D" id="3.20.20.80">
    <property type="entry name" value="Glycosidases"/>
    <property type="match status" value="1"/>
</dbReference>
<dbReference type="NCBIfam" id="NF011080">
    <property type="entry name" value="PRK14508.1-3"/>
    <property type="match status" value="1"/>
</dbReference>
<evidence type="ECO:0000313" key="12">
    <source>
        <dbReference type="EMBL" id="NJB68035.1"/>
    </source>
</evidence>
<dbReference type="AlphaFoldDB" id="A0A846QRL9"/>
<evidence type="ECO:0000313" key="13">
    <source>
        <dbReference type="Proteomes" id="UP000580856"/>
    </source>
</evidence>
<evidence type="ECO:0000256" key="10">
    <source>
        <dbReference type="RuleBase" id="RU361207"/>
    </source>
</evidence>
<dbReference type="PANTHER" id="PTHR32438:SF5">
    <property type="entry name" value="4-ALPHA-GLUCANOTRANSFERASE DPE1, CHLOROPLASTIC_AMYLOPLASTIC"/>
    <property type="match status" value="1"/>
</dbReference>
<keyword evidence="7 10" id="KW-0119">Carbohydrate metabolism</keyword>
<dbReference type="Proteomes" id="UP000580856">
    <property type="component" value="Unassembled WGS sequence"/>
</dbReference>
<evidence type="ECO:0000256" key="8">
    <source>
        <dbReference type="ARBA" id="ARBA00031423"/>
    </source>
</evidence>
<dbReference type="NCBIfam" id="TIGR00217">
    <property type="entry name" value="malQ"/>
    <property type="match status" value="1"/>
</dbReference>
<evidence type="ECO:0000256" key="1">
    <source>
        <dbReference type="ARBA" id="ARBA00000439"/>
    </source>
</evidence>
<gene>
    <name evidence="12" type="ORF">GGQ74_001708</name>
</gene>
<dbReference type="RefSeq" id="WP_167941134.1">
    <property type="nucleotide sequence ID" value="NZ_JAATJA010000002.1"/>
</dbReference>
<protein>
    <recommendedName>
        <fullName evidence="4 10">4-alpha-glucanotransferase</fullName>
        <ecNumber evidence="3 10">2.4.1.25</ecNumber>
    </recommendedName>
    <alternativeName>
        <fullName evidence="8 10">Amylomaltase</fullName>
    </alternativeName>
    <alternativeName>
        <fullName evidence="9 10">Disproportionating enzyme</fullName>
    </alternativeName>
</protein>
<dbReference type="Pfam" id="PF02446">
    <property type="entry name" value="Glyco_hydro_77"/>
    <property type="match status" value="1"/>
</dbReference>